<dbReference type="STRING" id="4565.A0A3B6HWW2"/>
<dbReference type="PROSITE" id="PS01174">
    <property type="entry name" value="LIPASE_GDXG_SER"/>
    <property type="match status" value="1"/>
</dbReference>
<evidence type="ECO:0000313" key="4">
    <source>
        <dbReference type="EnsemblPlants" id="TraesCS4A02G183300.2"/>
    </source>
</evidence>
<feature type="chain" id="PRO_5043175106" description="Alpha/beta hydrolase fold-3 domain-containing protein" evidence="2">
    <location>
        <begin position="25"/>
        <end position="416"/>
    </location>
</feature>
<reference evidence="4" key="1">
    <citation type="submission" date="2018-08" db="EMBL/GenBank/DDBJ databases">
        <authorList>
            <person name="Rossello M."/>
        </authorList>
    </citation>
    <scope>NUCLEOTIDE SEQUENCE [LARGE SCALE GENOMIC DNA]</scope>
    <source>
        <strain evidence="4">cv. Chinese Spring</strain>
    </source>
</reference>
<dbReference type="Gramene" id="TraesCS4A03G0497000.2">
    <property type="protein sequence ID" value="TraesCS4A03G0497000.2.CDS"/>
    <property type="gene ID" value="TraesCS4A03G0497000"/>
</dbReference>
<dbReference type="InterPro" id="IPR013094">
    <property type="entry name" value="AB_hydrolase_3"/>
</dbReference>
<dbReference type="InterPro" id="IPR033140">
    <property type="entry name" value="Lipase_GDXG_put_SER_AS"/>
</dbReference>
<dbReference type="SUPFAM" id="SSF53474">
    <property type="entry name" value="alpha/beta-Hydrolases"/>
    <property type="match status" value="1"/>
</dbReference>
<dbReference type="Gramene" id="TraesCS4A02G183300.2">
    <property type="protein sequence ID" value="TraesCS4A02G183300.2"/>
    <property type="gene ID" value="TraesCS4A02G183300"/>
</dbReference>
<feature type="signal peptide" evidence="2">
    <location>
        <begin position="1"/>
        <end position="24"/>
    </location>
</feature>
<dbReference type="PANTHER" id="PTHR23024">
    <property type="entry name" value="ARYLACETAMIDE DEACETYLASE"/>
    <property type="match status" value="1"/>
</dbReference>
<protein>
    <recommendedName>
        <fullName evidence="3">Alpha/beta hydrolase fold-3 domain-containing protein</fullName>
    </recommendedName>
</protein>
<evidence type="ECO:0000256" key="2">
    <source>
        <dbReference type="SAM" id="SignalP"/>
    </source>
</evidence>
<dbReference type="EnsemblPlants" id="TraesCS4A02G183300.2">
    <property type="protein sequence ID" value="TraesCS4A02G183300.2"/>
    <property type="gene ID" value="TraesCS4A02G183300"/>
</dbReference>
<dbReference type="PaxDb" id="4565-Traes_4AL_97CDAC3EB.1"/>
<dbReference type="Gene3D" id="3.40.50.1820">
    <property type="entry name" value="alpha/beta hydrolase"/>
    <property type="match status" value="1"/>
</dbReference>
<evidence type="ECO:0000313" key="5">
    <source>
        <dbReference type="Proteomes" id="UP000019116"/>
    </source>
</evidence>
<dbReference type="OrthoDB" id="408631at2759"/>
<evidence type="ECO:0000256" key="1">
    <source>
        <dbReference type="PROSITE-ProRule" id="PRU10038"/>
    </source>
</evidence>
<keyword evidence="2" id="KW-0732">Signal</keyword>
<sequence>MILWRNSWWCWSTALLFSPPSIWLAPIFSACLRCSLAEHQKEKVCCPWLGLGRLKVDAANKYGGSYDCWWFHGEFCLFWSLGLGRLKLQAKAGVMDPGSDIIEYERPGVVRVYKSGRVERFDGTDTNTVPPCPSGDPAYGVASKDVVLDASANISARLYIPAAEPGKKLPVVVYFHGGGFLVQTPASPFYHAYTASLAAAAPAVVVSVNYRLAPEDRLPAAYDDAFAALKAVVASCRPDGVEPWLAAHGDASRVVLAGDSAGGNIAHNTAIRLRKERIEGYGDGVSGVALLHSYFWGTEQVGGEPTDAAYRGEFERLWDVACGSQFGPDHPYINPATSPGEWSQLGCGRVLVTTAELCWFVDRARAYAEGIKACGWDGEVEFHETKGEEHVYFLFKSGCDNAVKELAVVADFVGRC</sequence>
<proteinExistence type="predicted"/>
<feature type="domain" description="Alpha/beta hydrolase fold-3" evidence="3">
    <location>
        <begin position="172"/>
        <end position="393"/>
    </location>
</feature>
<dbReference type="AlphaFoldDB" id="A0A3B6HWW2"/>
<gene>
    <name evidence="4" type="primary">LOC123086348</name>
</gene>
<dbReference type="Pfam" id="PF07859">
    <property type="entry name" value="Abhydrolase_3"/>
    <property type="match status" value="1"/>
</dbReference>
<dbReference type="Proteomes" id="UP000019116">
    <property type="component" value="Chromosome 4A"/>
</dbReference>
<dbReference type="GO" id="GO:0016787">
    <property type="term" value="F:hydrolase activity"/>
    <property type="evidence" value="ECO:0007669"/>
    <property type="project" value="InterPro"/>
</dbReference>
<dbReference type="PANTHER" id="PTHR23024:SF171">
    <property type="entry name" value="ALPHA_BETA HYDROLASE FOLD-3 DOMAIN-CONTAINING PROTEIN"/>
    <property type="match status" value="1"/>
</dbReference>
<dbReference type="SMR" id="A0A3B6HWW2"/>
<accession>A0A3B6HWW2</accession>
<keyword evidence="5" id="KW-1185">Reference proteome</keyword>
<organism evidence="4">
    <name type="scientific">Triticum aestivum</name>
    <name type="common">Wheat</name>
    <dbReference type="NCBI Taxonomy" id="4565"/>
    <lineage>
        <taxon>Eukaryota</taxon>
        <taxon>Viridiplantae</taxon>
        <taxon>Streptophyta</taxon>
        <taxon>Embryophyta</taxon>
        <taxon>Tracheophyta</taxon>
        <taxon>Spermatophyta</taxon>
        <taxon>Magnoliopsida</taxon>
        <taxon>Liliopsida</taxon>
        <taxon>Poales</taxon>
        <taxon>Poaceae</taxon>
        <taxon>BOP clade</taxon>
        <taxon>Pooideae</taxon>
        <taxon>Triticodae</taxon>
        <taxon>Triticeae</taxon>
        <taxon>Triticinae</taxon>
        <taxon>Triticum</taxon>
    </lineage>
</organism>
<feature type="active site" evidence="1">
    <location>
        <position position="260"/>
    </location>
</feature>
<evidence type="ECO:0000259" key="3">
    <source>
        <dbReference type="Pfam" id="PF07859"/>
    </source>
</evidence>
<dbReference type="InterPro" id="IPR050466">
    <property type="entry name" value="Carboxylest/Gibb_receptor"/>
</dbReference>
<name>A0A3B6HWW2_WHEAT</name>
<dbReference type="PROSITE" id="PS51257">
    <property type="entry name" value="PROKAR_LIPOPROTEIN"/>
    <property type="match status" value="1"/>
</dbReference>
<reference evidence="4" key="2">
    <citation type="submission" date="2018-10" db="UniProtKB">
        <authorList>
            <consortium name="EnsemblPlants"/>
        </authorList>
    </citation>
    <scope>IDENTIFICATION</scope>
</reference>
<dbReference type="InterPro" id="IPR029058">
    <property type="entry name" value="AB_hydrolase_fold"/>
</dbReference>